<dbReference type="InterPro" id="IPR006089">
    <property type="entry name" value="Acyl-CoA_DH_CS"/>
</dbReference>
<dbReference type="InterPro" id="IPR009075">
    <property type="entry name" value="AcylCo_DH/oxidase_C"/>
</dbReference>
<dbReference type="Gene3D" id="1.10.540.10">
    <property type="entry name" value="Acyl-CoA dehydrogenase/oxidase, N-terminal domain"/>
    <property type="match status" value="1"/>
</dbReference>
<sequence length="413" mass="44181">MTGVMNTAAATSQVSAEDFADILAATREFVREKVVPREQEILDGDAIPDDIRATAKDMGLFGYAIPQEWGGLGLDLTQDVELAMEFGYTSLALRSMFGTNNGIAGQVLVGFGTDEQKRTWLEKIASGEVVASFALTEPGAGSDPAGLRTKAVRAGSGDDADWVITGEKRFITNAPLADLFVVFARTERRERSERAQSSERMADSDGTGIAVFLVPAGTSGITIGAKDRKMGQEGAWTSDVHFDDVRVPASALVGGSEDVGYRAAMTSLARGRVHIAALSVGTAQRALDESVTWAATATQGGTAIGEFQLVQAMLADQQAGVMAGRAMVRDAARAWVDETDRRIAPSAAKLFCTEMVGKVADLAVQVHGGSGYMRDVPVERIYRDVRLLRLYEGTSEIQRLIIGRNLVKRAQRG</sequence>
<dbReference type="Pfam" id="PF02770">
    <property type="entry name" value="Acyl-CoA_dh_M"/>
    <property type="match status" value="1"/>
</dbReference>
<keyword evidence="4 5" id="KW-0274">FAD</keyword>
<dbReference type="SUPFAM" id="SSF47203">
    <property type="entry name" value="Acyl-CoA dehydrogenase C-terminal domain-like"/>
    <property type="match status" value="1"/>
</dbReference>
<dbReference type="InterPro" id="IPR037069">
    <property type="entry name" value="AcylCoA_DH/ox_N_sf"/>
</dbReference>
<dbReference type="InterPro" id="IPR013786">
    <property type="entry name" value="AcylCoA_DH/ox_N"/>
</dbReference>
<dbReference type="InterPro" id="IPR006091">
    <property type="entry name" value="Acyl-CoA_Oxase/DH_mid-dom"/>
</dbReference>
<evidence type="ECO:0000256" key="1">
    <source>
        <dbReference type="ARBA" id="ARBA00001974"/>
    </source>
</evidence>
<dbReference type="InterPro" id="IPR009100">
    <property type="entry name" value="AcylCoA_DH/oxidase_NM_dom_sf"/>
</dbReference>
<dbReference type="PIRSF" id="PIRSF016578">
    <property type="entry name" value="HsaA"/>
    <property type="match status" value="1"/>
</dbReference>
<accession>A0ABR7WFR3</accession>
<name>A0ABR7WFR3_9ACTN</name>
<feature type="domain" description="Acyl-CoA dehydrogenase/oxidase C-terminal" evidence="6">
    <location>
        <begin position="260"/>
        <end position="406"/>
    </location>
</feature>
<dbReference type="Gene3D" id="1.20.140.10">
    <property type="entry name" value="Butyryl-CoA Dehydrogenase, subunit A, domain 3"/>
    <property type="match status" value="1"/>
</dbReference>
<dbReference type="InterPro" id="IPR046373">
    <property type="entry name" value="Acyl-CoA_Oxase/DH_mid-dom_sf"/>
</dbReference>
<dbReference type="RefSeq" id="WP_190268008.1">
    <property type="nucleotide sequence ID" value="NZ_BAABAD010000005.1"/>
</dbReference>
<protein>
    <submittedName>
        <fullName evidence="9">Acyl-CoA dehydrogenase family protein</fullName>
    </submittedName>
</protein>
<reference evidence="9 10" key="1">
    <citation type="submission" date="2020-09" db="EMBL/GenBank/DDBJ databases">
        <title>Novel species in genus Gordonia.</title>
        <authorList>
            <person name="Zhang G."/>
        </authorList>
    </citation>
    <scope>NUCLEOTIDE SEQUENCE [LARGE SCALE GENOMIC DNA]</scope>
    <source>
        <strain evidence="9 10">ON-33</strain>
    </source>
</reference>
<dbReference type="PANTHER" id="PTHR43884">
    <property type="entry name" value="ACYL-COA DEHYDROGENASE"/>
    <property type="match status" value="1"/>
</dbReference>
<dbReference type="EMBL" id="JACWMS010000003">
    <property type="protein sequence ID" value="MBD1321510.1"/>
    <property type="molecule type" value="Genomic_DNA"/>
</dbReference>
<evidence type="ECO:0000256" key="5">
    <source>
        <dbReference type="RuleBase" id="RU362125"/>
    </source>
</evidence>
<dbReference type="Proteomes" id="UP000602395">
    <property type="component" value="Unassembled WGS sequence"/>
</dbReference>
<dbReference type="InterPro" id="IPR036250">
    <property type="entry name" value="AcylCo_DH-like_C"/>
</dbReference>
<evidence type="ECO:0000313" key="10">
    <source>
        <dbReference type="Proteomes" id="UP000602395"/>
    </source>
</evidence>
<feature type="domain" description="Acyl-CoA dehydrogenase/oxidase N-terminal" evidence="8">
    <location>
        <begin position="20"/>
        <end position="128"/>
    </location>
</feature>
<evidence type="ECO:0000259" key="6">
    <source>
        <dbReference type="Pfam" id="PF00441"/>
    </source>
</evidence>
<feature type="domain" description="Acyl-CoA oxidase/dehydrogenase middle" evidence="7">
    <location>
        <begin position="132"/>
        <end position="245"/>
    </location>
</feature>
<evidence type="ECO:0000256" key="3">
    <source>
        <dbReference type="ARBA" id="ARBA00022630"/>
    </source>
</evidence>
<evidence type="ECO:0000259" key="7">
    <source>
        <dbReference type="Pfam" id="PF02770"/>
    </source>
</evidence>
<dbReference type="PROSITE" id="PS00072">
    <property type="entry name" value="ACYL_COA_DH_1"/>
    <property type="match status" value="1"/>
</dbReference>
<dbReference type="PROSITE" id="PS00073">
    <property type="entry name" value="ACYL_COA_DH_2"/>
    <property type="match status" value="1"/>
</dbReference>
<gene>
    <name evidence="9" type="ORF">IDF66_18165</name>
</gene>
<dbReference type="Pfam" id="PF00441">
    <property type="entry name" value="Acyl-CoA_dh_1"/>
    <property type="match status" value="1"/>
</dbReference>
<dbReference type="Pfam" id="PF02771">
    <property type="entry name" value="Acyl-CoA_dh_N"/>
    <property type="match status" value="1"/>
</dbReference>
<dbReference type="PANTHER" id="PTHR43884:SF40">
    <property type="entry name" value="ACYL-COA DEHYDROGENASE"/>
    <property type="match status" value="1"/>
</dbReference>
<evidence type="ECO:0000259" key="8">
    <source>
        <dbReference type="Pfam" id="PF02771"/>
    </source>
</evidence>
<evidence type="ECO:0000313" key="9">
    <source>
        <dbReference type="EMBL" id="MBD1321510.1"/>
    </source>
</evidence>
<proteinExistence type="inferred from homology"/>
<comment type="cofactor">
    <cofactor evidence="1 5">
        <name>FAD</name>
        <dbReference type="ChEBI" id="CHEBI:57692"/>
    </cofactor>
</comment>
<organism evidence="9 10">
    <name type="scientific">Gordonia hankookensis</name>
    <dbReference type="NCBI Taxonomy" id="589403"/>
    <lineage>
        <taxon>Bacteria</taxon>
        <taxon>Bacillati</taxon>
        <taxon>Actinomycetota</taxon>
        <taxon>Actinomycetes</taxon>
        <taxon>Mycobacteriales</taxon>
        <taxon>Gordoniaceae</taxon>
        <taxon>Gordonia</taxon>
    </lineage>
</organism>
<dbReference type="Gene3D" id="2.40.110.10">
    <property type="entry name" value="Butyryl-CoA Dehydrogenase, subunit A, domain 2"/>
    <property type="match status" value="1"/>
</dbReference>
<keyword evidence="3 5" id="KW-0285">Flavoprotein</keyword>
<dbReference type="SUPFAM" id="SSF56645">
    <property type="entry name" value="Acyl-CoA dehydrogenase NM domain-like"/>
    <property type="match status" value="1"/>
</dbReference>
<comment type="caution">
    <text evidence="9">The sequence shown here is derived from an EMBL/GenBank/DDBJ whole genome shotgun (WGS) entry which is preliminary data.</text>
</comment>
<keyword evidence="5" id="KW-0560">Oxidoreductase</keyword>
<evidence type="ECO:0000256" key="2">
    <source>
        <dbReference type="ARBA" id="ARBA00009347"/>
    </source>
</evidence>
<keyword evidence="10" id="KW-1185">Reference proteome</keyword>
<comment type="similarity">
    <text evidence="2 5">Belongs to the acyl-CoA dehydrogenase family.</text>
</comment>
<evidence type="ECO:0000256" key="4">
    <source>
        <dbReference type="ARBA" id="ARBA00022827"/>
    </source>
</evidence>